<evidence type="ECO:0000256" key="1">
    <source>
        <dbReference type="ARBA" id="ARBA00004123"/>
    </source>
</evidence>
<dbReference type="Gramene" id="CDY42097">
    <property type="protein sequence ID" value="CDY42097"/>
    <property type="gene ID" value="GSBRNA2T00074265001"/>
</dbReference>
<dbReference type="InterPro" id="IPR042160">
    <property type="entry name" value="HD-Zip_IV"/>
</dbReference>
<evidence type="ECO:0000259" key="12">
    <source>
        <dbReference type="PROSITE" id="PS50071"/>
    </source>
</evidence>
<dbReference type="SUPFAM" id="SSF55961">
    <property type="entry name" value="Bet v1-like"/>
    <property type="match status" value="2"/>
</dbReference>
<evidence type="ECO:0000256" key="8">
    <source>
        <dbReference type="ARBA" id="ARBA00023242"/>
    </source>
</evidence>
<dbReference type="GO" id="GO:0008289">
    <property type="term" value="F:lipid binding"/>
    <property type="evidence" value="ECO:0007669"/>
    <property type="project" value="InterPro"/>
</dbReference>
<dbReference type="PANTHER" id="PTHR45654:SF91">
    <property type="entry name" value="HOMEOBOX-LEUCINE ZIPPER PROTEIN HDG12"/>
    <property type="match status" value="1"/>
</dbReference>
<dbReference type="GO" id="GO:0030154">
    <property type="term" value="P:cell differentiation"/>
    <property type="evidence" value="ECO:0007669"/>
    <property type="project" value="UniProtKB-ARBA"/>
</dbReference>
<evidence type="ECO:0000256" key="11">
    <source>
        <dbReference type="SAM" id="MobiDB-lite"/>
    </source>
</evidence>
<dbReference type="PROSITE" id="PS00027">
    <property type="entry name" value="HOMEOBOX_1"/>
    <property type="match status" value="1"/>
</dbReference>
<dbReference type="InterPro" id="IPR001356">
    <property type="entry name" value="HD"/>
</dbReference>
<dbReference type="Pfam" id="PF25797">
    <property type="entry name" value="PDF2_C"/>
    <property type="match status" value="1"/>
</dbReference>
<dbReference type="STRING" id="3708.A0A078HWB6"/>
<evidence type="ECO:0000313" key="15">
    <source>
        <dbReference type="Proteomes" id="UP000028999"/>
    </source>
</evidence>
<evidence type="ECO:0000256" key="7">
    <source>
        <dbReference type="ARBA" id="ARBA00023163"/>
    </source>
</evidence>
<accession>A0A078HWB6</accession>
<dbReference type="FunFam" id="1.10.10.60:FF:000229">
    <property type="entry name" value="Homeobox-leucine zipper protein HDG1"/>
    <property type="match status" value="1"/>
</dbReference>
<feature type="DNA-binding region" description="Homeobox" evidence="9">
    <location>
        <begin position="16"/>
        <end position="75"/>
    </location>
</feature>
<dbReference type="InterPro" id="IPR017970">
    <property type="entry name" value="Homeobox_CS"/>
</dbReference>
<dbReference type="Gene3D" id="3.30.530.20">
    <property type="match status" value="1"/>
</dbReference>
<dbReference type="InterPro" id="IPR057993">
    <property type="entry name" value="HD-Zip_IV_C"/>
</dbReference>
<feature type="domain" description="Homeobox" evidence="12">
    <location>
        <begin position="14"/>
        <end position="74"/>
    </location>
</feature>
<evidence type="ECO:0000256" key="9">
    <source>
        <dbReference type="PROSITE-ProRule" id="PRU00108"/>
    </source>
</evidence>
<dbReference type="SMR" id="A0A078HWB6"/>
<dbReference type="InterPro" id="IPR023393">
    <property type="entry name" value="START-like_dom_sf"/>
</dbReference>
<dbReference type="CDD" id="cd00086">
    <property type="entry name" value="homeodomain"/>
    <property type="match status" value="1"/>
</dbReference>
<dbReference type="SUPFAM" id="SSF46689">
    <property type="entry name" value="Homeodomain-like"/>
    <property type="match status" value="1"/>
</dbReference>
<reference evidence="14 15" key="1">
    <citation type="journal article" date="2014" name="Science">
        <title>Plant genetics. Early allopolyploid evolution in the post-Neolithic Brassica napus oilseed genome.</title>
        <authorList>
            <person name="Chalhoub B."/>
            <person name="Denoeud F."/>
            <person name="Liu S."/>
            <person name="Parkin I.A."/>
            <person name="Tang H."/>
            <person name="Wang X."/>
            <person name="Chiquet J."/>
            <person name="Belcram H."/>
            <person name="Tong C."/>
            <person name="Samans B."/>
            <person name="Correa M."/>
            <person name="Da Silva C."/>
            <person name="Just J."/>
            <person name="Falentin C."/>
            <person name="Koh C.S."/>
            <person name="Le Clainche I."/>
            <person name="Bernard M."/>
            <person name="Bento P."/>
            <person name="Noel B."/>
            <person name="Labadie K."/>
            <person name="Alberti A."/>
            <person name="Charles M."/>
            <person name="Arnaud D."/>
            <person name="Guo H."/>
            <person name="Daviaud C."/>
            <person name="Alamery S."/>
            <person name="Jabbari K."/>
            <person name="Zhao M."/>
            <person name="Edger P.P."/>
            <person name="Chelaifa H."/>
            <person name="Tack D."/>
            <person name="Lassalle G."/>
            <person name="Mestiri I."/>
            <person name="Schnel N."/>
            <person name="Le Paslier M.C."/>
            <person name="Fan G."/>
            <person name="Renault V."/>
            <person name="Bayer P.E."/>
            <person name="Golicz A.A."/>
            <person name="Manoli S."/>
            <person name="Lee T.H."/>
            <person name="Thi V.H."/>
            <person name="Chalabi S."/>
            <person name="Hu Q."/>
            <person name="Fan C."/>
            <person name="Tollenaere R."/>
            <person name="Lu Y."/>
            <person name="Battail C."/>
            <person name="Shen J."/>
            <person name="Sidebottom C.H."/>
            <person name="Wang X."/>
            <person name="Canaguier A."/>
            <person name="Chauveau A."/>
            <person name="Berard A."/>
            <person name="Deniot G."/>
            <person name="Guan M."/>
            <person name="Liu Z."/>
            <person name="Sun F."/>
            <person name="Lim Y.P."/>
            <person name="Lyons E."/>
            <person name="Town C.D."/>
            <person name="Bancroft I."/>
            <person name="Wang X."/>
            <person name="Meng J."/>
            <person name="Ma J."/>
            <person name="Pires J.C."/>
            <person name="King G.J."/>
            <person name="Brunel D."/>
            <person name="Delourme R."/>
            <person name="Renard M."/>
            <person name="Aury J.M."/>
            <person name="Adams K.L."/>
            <person name="Batley J."/>
            <person name="Snowdon R.J."/>
            <person name="Tost J."/>
            <person name="Edwards D."/>
            <person name="Zhou Y."/>
            <person name="Hua W."/>
            <person name="Sharpe A.G."/>
            <person name="Paterson A.H."/>
            <person name="Guan C."/>
            <person name="Wincker P."/>
        </authorList>
    </citation>
    <scope>NUCLEOTIDE SEQUENCE [LARGE SCALE GENOMIC DNA]</scope>
    <source>
        <strain evidence="15">cv. Darmor-bzh</strain>
    </source>
</reference>
<keyword evidence="5 9" id="KW-0238">DNA-binding</keyword>
<dbReference type="PaxDb" id="3708-A0A078HWB6"/>
<dbReference type="Gene3D" id="1.10.10.60">
    <property type="entry name" value="Homeodomain-like"/>
    <property type="match status" value="1"/>
</dbReference>
<feature type="domain" description="START" evidence="13">
    <location>
        <begin position="167"/>
        <end position="401"/>
    </location>
</feature>
<evidence type="ECO:0000256" key="6">
    <source>
        <dbReference type="ARBA" id="ARBA00023155"/>
    </source>
</evidence>
<dbReference type="SMART" id="SM00389">
    <property type="entry name" value="HOX"/>
    <property type="match status" value="1"/>
</dbReference>
<keyword evidence="8 9" id="KW-0539">Nucleus</keyword>
<dbReference type="PANTHER" id="PTHR45654">
    <property type="entry name" value="HOMEOBOX-LEUCINE ZIPPER PROTEIN MERISTEM L1"/>
    <property type="match status" value="1"/>
</dbReference>
<dbReference type="FunFam" id="3.30.530.20:FF:000026">
    <property type="entry name" value="Homeobox-leucine zipper protein GLABRA 2"/>
    <property type="match status" value="1"/>
</dbReference>
<evidence type="ECO:0000256" key="4">
    <source>
        <dbReference type="ARBA" id="ARBA00023054"/>
    </source>
</evidence>
<keyword evidence="15" id="KW-1185">Reference proteome</keyword>
<sequence>MEFLGDSSETDKKTMKKKRFHRHTPHQIQRLESAFNECQHPDEKQRMQLSRELGLAPRQIKFWFQNRRTQKKAQHERADNCALKEENDRIRCENIAIREALKHTICPTCGDAPSHEDSYFDEQKLRIENAHLREEFMGRPLSHLPPLLNQMPFHSGGPSLDFDLIPGNIDKSVMTNVAVTAMEELIRLTQTNEPLWIKNDGARDVLNLESYENMFPRASSRGGKNHNVRVEASRSSGIVFINAITLVDMLMDSDKSAELFPSVVASSKTLAVVSSGLRGNHGEALHLMLEELQVLSPLVPTREFSVLRYCQQIEHGTWAIVNVSYELPQFISSSRPYRLPSGCLIQDMSNGYCKVTWVEHVEISEQEPIHEMFKDSVREGLAFGAERWIATLQRMCERFTALHEPATSSVIPSPEGKRSVMKLAQRMVNNFCLSVGTSNNTRSTVVSGMNEFGIRVTSYKSHHEPNGMVLCAATSFWLPVSPLIVFNFLKDERTRPHFLFFDSLNIRKKMHLMYQKI</sequence>
<evidence type="ECO:0000256" key="10">
    <source>
        <dbReference type="RuleBase" id="RU000682"/>
    </source>
</evidence>
<keyword evidence="7" id="KW-0804">Transcription</keyword>
<dbReference type="GO" id="GO:0003677">
    <property type="term" value="F:DNA binding"/>
    <property type="evidence" value="ECO:0007669"/>
    <property type="project" value="UniProtKB-UniRule"/>
</dbReference>
<evidence type="ECO:0000256" key="2">
    <source>
        <dbReference type="ARBA" id="ARBA00006789"/>
    </source>
</evidence>
<dbReference type="EMBL" id="LK032515">
    <property type="protein sequence ID" value="CDY42097.1"/>
    <property type="molecule type" value="Genomic_DNA"/>
</dbReference>
<name>A0A078HWB6_BRANA</name>
<dbReference type="PROSITE" id="PS50848">
    <property type="entry name" value="START"/>
    <property type="match status" value="1"/>
</dbReference>
<proteinExistence type="inferred from homology"/>
<evidence type="ECO:0000256" key="5">
    <source>
        <dbReference type="ARBA" id="ARBA00023125"/>
    </source>
</evidence>
<dbReference type="OMA" id="FWIRSSA"/>
<dbReference type="GO" id="GO:0000981">
    <property type="term" value="F:DNA-binding transcription factor activity, RNA polymerase II-specific"/>
    <property type="evidence" value="ECO:0007669"/>
    <property type="project" value="InterPro"/>
</dbReference>
<evidence type="ECO:0000256" key="3">
    <source>
        <dbReference type="ARBA" id="ARBA00023015"/>
    </source>
</evidence>
<keyword evidence="3" id="KW-0805">Transcription regulation</keyword>
<dbReference type="SMART" id="SM00234">
    <property type="entry name" value="START"/>
    <property type="match status" value="1"/>
</dbReference>
<dbReference type="CDD" id="cd08875">
    <property type="entry name" value="START_ArGLABRA2_like"/>
    <property type="match status" value="1"/>
</dbReference>
<feature type="region of interest" description="Disordered" evidence="11">
    <location>
        <begin position="1"/>
        <end position="25"/>
    </location>
</feature>
<comment type="subcellular location">
    <subcellularLocation>
        <location evidence="1 9 10">Nucleus</location>
    </subcellularLocation>
</comment>
<feature type="compositionally biased region" description="Basic residues" evidence="11">
    <location>
        <begin position="14"/>
        <end position="25"/>
    </location>
</feature>
<dbReference type="InterPro" id="IPR009057">
    <property type="entry name" value="Homeodomain-like_sf"/>
</dbReference>
<comment type="similarity">
    <text evidence="2">Belongs to the HD-ZIP homeobox family. Class IV subfamily.</text>
</comment>
<gene>
    <name evidence="14" type="primary">BnaA09g28630D</name>
    <name evidence="14" type="ORF">GSBRNA2T00074265001</name>
</gene>
<protein>
    <submittedName>
        <fullName evidence="14">BnaA09g28630D protein</fullName>
    </submittedName>
</protein>
<keyword evidence="4" id="KW-0175">Coiled coil</keyword>
<dbReference type="GO" id="GO:0005634">
    <property type="term" value="C:nucleus"/>
    <property type="evidence" value="ECO:0007669"/>
    <property type="project" value="UniProtKB-SubCell"/>
</dbReference>
<dbReference type="Pfam" id="PF01852">
    <property type="entry name" value="START"/>
    <property type="match status" value="1"/>
</dbReference>
<evidence type="ECO:0000313" key="14">
    <source>
        <dbReference type="EMBL" id="CDY42097.1"/>
    </source>
</evidence>
<evidence type="ECO:0000259" key="13">
    <source>
        <dbReference type="PROSITE" id="PS50848"/>
    </source>
</evidence>
<dbReference type="AlphaFoldDB" id="A0A078HWB6"/>
<keyword evidence="6 9" id="KW-0371">Homeobox</keyword>
<dbReference type="Pfam" id="PF00046">
    <property type="entry name" value="Homeodomain"/>
    <property type="match status" value="1"/>
</dbReference>
<dbReference type="InterPro" id="IPR002913">
    <property type="entry name" value="START_lipid-bd_dom"/>
</dbReference>
<organism evidence="14 15">
    <name type="scientific">Brassica napus</name>
    <name type="common">Rape</name>
    <dbReference type="NCBI Taxonomy" id="3708"/>
    <lineage>
        <taxon>Eukaryota</taxon>
        <taxon>Viridiplantae</taxon>
        <taxon>Streptophyta</taxon>
        <taxon>Embryophyta</taxon>
        <taxon>Tracheophyta</taxon>
        <taxon>Spermatophyta</taxon>
        <taxon>Magnoliopsida</taxon>
        <taxon>eudicotyledons</taxon>
        <taxon>Gunneridae</taxon>
        <taxon>Pentapetalae</taxon>
        <taxon>rosids</taxon>
        <taxon>malvids</taxon>
        <taxon>Brassicales</taxon>
        <taxon>Brassicaceae</taxon>
        <taxon>Brassiceae</taxon>
        <taxon>Brassica</taxon>
    </lineage>
</organism>
<dbReference type="Proteomes" id="UP000028999">
    <property type="component" value="Unassembled WGS sequence"/>
</dbReference>
<dbReference type="PROSITE" id="PS50071">
    <property type="entry name" value="HOMEOBOX_2"/>
    <property type="match status" value="1"/>
</dbReference>